<proteinExistence type="predicted"/>
<protein>
    <submittedName>
        <fullName evidence="1">Uncharacterized protein</fullName>
    </submittedName>
</protein>
<name>A0A0X8X281_9SPHI</name>
<dbReference type="Pfam" id="PF24722">
    <property type="entry name" value="DUF7674"/>
    <property type="match status" value="1"/>
</dbReference>
<reference evidence="1 2" key="1">
    <citation type="submission" date="2015-12" db="EMBL/GenBank/DDBJ databases">
        <title>Genome sequence of Mucilaginibacter gotjawali.</title>
        <authorList>
            <person name="Lee J.S."/>
            <person name="Lee K.C."/>
            <person name="Kim K.K."/>
            <person name="Lee B.W."/>
        </authorList>
    </citation>
    <scope>NUCLEOTIDE SEQUENCE [LARGE SCALE GENOMIC DNA]</scope>
    <source>
        <strain evidence="1 2">SA3-7</strain>
    </source>
</reference>
<evidence type="ECO:0000313" key="2">
    <source>
        <dbReference type="Proteomes" id="UP000218263"/>
    </source>
</evidence>
<dbReference type="RefSeq" id="WP_096349654.1">
    <property type="nucleotide sequence ID" value="NZ_AP017313.1"/>
</dbReference>
<dbReference type="KEGG" id="mgot:MgSA37_00469"/>
<organism evidence="1 2">
    <name type="scientific">Mucilaginibacter gotjawali</name>
    <dbReference type="NCBI Taxonomy" id="1550579"/>
    <lineage>
        <taxon>Bacteria</taxon>
        <taxon>Pseudomonadati</taxon>
        <taxon>Bacteroidota</taxon>
        <taxon>Sphingobacteriia</taxon>
        <taxon>Sphingobacteriales</taxon>
        <taxon>Sphingobacteriaceae</taxon>
        <taxon>Mucilaginibacter</taxon>
    </lineage>
</organism>
<keyword evidence="2" id="KW-1185">Reference proteome</keyword>
<dbReference type="OrthoDB" id="798224at2"/>
<gene>
    <name evidence="1" type="ORF">MgSA37_00469</name>
</gene>
<dbReference type="InterPro" id="IPR056091">
    <property type="entry name" value="DUF7674"/>
</dbReference>
<evidence type="ECO:0000313" key="1">
    <source>
        <dbReference type="EMBL" id="BAU52314.1"/>
    </source>
</evidence>
<dbReference type="EMBL" id="AP017313">
    <property type="protein sequence ID" value="BAU52314.1"/>
    <property type="molecule type" value="Genomic_DNA"/>
</dbReference>
<accession>A0A0X8X281</accession>
<dbReference type="AlphaFoldDB" id="A0A0X8X281"/>
<sequence length="137" mass="15803">MTKLKNQKIFISELVDTFPQIKSEVFDEDYKKFISLQIGCFRHFTQNAIDAGDLETVKKCFEFVDINFNAVVFRIENSLMISYLGKLEIARDSEVEKLLPVKLKKAKEELAAYYESLSKDETLNKFLADIKTDLSSS</sequence>
<dbReference type="Proteomes" id="UP000218263">
    <property type="component" value="Chromosome"/>
</dbReference>